<evidence type="ECO:0000256" key="4">
    <source>
        <dbReference type="ARBA" id="ARBA00022982"/>
    </source>
</evidence>
<feature type="domain" description="Cytochrome b561" evidence="10">
    <location>
        <begin position="180"/>
        <end position="392"/>
    </location>
</feature>
<feature type="transmembrane region" description="Helical" evidence="8">
    <location>
        <begin position="256"/>
        <end position="278"/>
    </location>
</feature>
<dbReference type="Proteomes" id="UP000076738">
    <property type="component" value="Unassembled WGS sequence"/>
</dbReference>
<keyword evidence="4" id="KW-0249">Electron transport</keyword>
<dbReference type="InterPro" id="IPR006593">
    <property type="entry name" value="Cyt_b561/ferric_Rdtase_TM"/>
</dbReference>
<evidence type="ECO:0000256" key="8">
    <source>
        <dbReference type="SAM" id="Phobius"/>
    </source>
</evidence>
<feature type="signal peptide" evidence="9">
    <location>
        <begin position="1"/>
        <end position="23"/>
    </location>
</feature>
<dbReference type="CDD" id="cd08760">
    <property type="entry name" value="Cyt_b561_FRRS1_like"/>
    <property type="match status" value="1"/>
</dbReference>
<evidence type="ECO:0000256" key="3">
    <source>
        <dbReference type="ARBA" id="ARBA00022692"/>
    </source>
</evidence>
<dbReference type="SUPFAM" id="SSF49344">
    <property type="entry name" value="CBD9-like"/>
    <property type="match status" value="1"/>
</dbReference>
<evidence type="ECO:0000256" key="6">
    <source>
        <dbReference type="ARBA" id="ARBA00023136"/>
    </source>
</evidence>
<feature type="compositionally biased region" description="Low complexity" evidence="7">
    <location>
        <begin position="184"/>
        <end position="205"/>
    </location>
</feature>
<evidence type="ECO:0000256" key="1">
    <source>
        <dbReference type="ARBA" id="ARBA00004370"/>
    </source>
</evidence>
<feature type="region of interest" description="Disordered" evidence="7">
    <location>
        <begin position="184"/>
        <end position="208"/>
    </location>
</feature>
<dbReference type="Pfam" id="PF16010">
    <property type="entry name" value="CDH-cyt"/>
    <property type="match status" value="1"/>
</dbReference>
<keyword evidence="9" id="KW-0732">Signal</keyword>
<dbReference type="InterPro" id="IPR015920">
    <property type="entry name" value="Cellobiose_DH-like_cyt"/>
</dbReference>
<protein>
    <submittedName>
        <fullName evidence="11">CBD9-like protein</fullName>
    </submittedName>
</protein>
<feature type="chain" id="PRO_5007891202" evidence="9">
    <location>
        <begin position="24"/>
        <end position="417"/>
    </location>
</feature>
<reference evidence="11 12" key="1">
    <citation type="journal article" date="2016" name="Mol. Biol. Evol.">
        <title>Comparative Genomics of Early-Diverging Mushroom-Forming Fungi Provides Insights into the Origins of Lignocellulose Decay Capabilities.</title>
        <authorList>
            <person name="Nagy L.G."/>
            <person name="Riley R."/>
            <person name="Tritt A."/>
            <person name="Adam C."/>
            <person name="Daum C."/>
            <person name="Floudas D."/>
            <person name="Sun H."/>
            <person name="Yadav J.S."/>
            <person name="Pangilinan J."/>
            <person name="Larsson K.H."/>
            <person name="Matsuura K."/>
            <person name="Barry K."/>
            <person name="Labutti K."/>
            <person name="Kuo R."/>
            <person name="Ohm R.A."/>
            <person name="Bhattacharya S.S."/>
            <person name="Shirouzu T."/>
            <person name="Yoshinaga Y."/>
            <person name="Martin F.M."/>
            <person name="Grigoriev I.V."/>
            <person name="Hibbett D.S."/>
        </authorList>
    </citation>
    <scope>NUCLEOTIDE SEQUENCE [LARGE SCALE GENOMIC DNA]</scope>
    <source>
        <strain evidence="11 12">TUFC12733</strain>
    </source>
</reference>
<dbReference type="PROSITE" id="PS50939">
    <property type="entry name" value="CYTOCHROME_B561"/>
    <property type="match status" value="1"/>
</dbReference>
<keyword evidence="6 8" id="KW-0472">Membrane</keyword>
<feature type="transmembrane region" description="Helical" evidence="8">
    <location>
        <begin position="298"/>
        <end position="317"/>
    </location>
</feature>
<feature type="transmembrane region" description="Helical" evidence="8">
    <location>
        <begin position="329"/>
        <end position="349"/>
    </location>
</feature>
<evidence type="ECO:0000256" key="2">
    <source>
        <dbReference type="ARBA" id="ARBA00022448"/>
    </source>
</evidence>
<keyword evidence="12" id="KW-1185">Reference proteome</keyword>
<dbReference type="AlphaFoldDB" id="A0A167PL85"/>
<dbReference type="SMART" id="SM00665">
    <property type="entry name" value="B561"/>
    <property type="match status" value="1"/>
</dbReference>
<dbReference type="CDD" id="cd09630">
    <property type="entry name" value="CDH_like_cytochrome"/>
    <property type="match status" value="1"/>
</dbReference>
<evidence type="ECO:0000256" key="5">
    <source>
        <dbReference type="ARBA" id="ARBA00022989"/>
    </source>
</evidence>
<accession>A0A167PL85</accession>
<keyword evidence="5 8" id="KW-1133">Transmembrane helix</keyword>
<dbReference type="Gene3D" id="1.20.120.1770">
    <property type="match status" value="1"/>
</dbReference>
<feature type="transmembrane region" description="Helical" evidence="8">
    <location>
        <begin position="222"/>
        <end position="244"/>
    </location>
</feature>
<dbReference type="PANTHER" id="PTHR47797">
    <property type="entry name" value="DEHYDROGENASE, PUTATIVE (AFU_ORTHOLOGUE AFUA_8G05805)-RELATED"/>
    <property type="match status" value="1"/>
</dbReference>
<dbReference type="Gene3D" id="2.60.40.1210">
    <property type="entry name" value="Cellobiose dehydrogenase, cytochrome domain"/>
    <property type="match status" value="1"/>
</dbReference>
<keyword evidence="3 8" id="KW-0812">Transmembrane</keyword>
<dbReference type="STRING" id="1330018.A0A167PL85"/>
<proteinExistence type="predicted"/>
<dbReference type="GO" id="GO:0016020">
    <property type="term" value="C:membrane"/>
    <property type="evidence" value="ECO:0007669"/>
    <property type="project" value="UniProtKB-SubCell"/>
</dbReference>
<dbReference type="OrthoDB" id="19261at2759"/>
<organism evidence="11 12">
    <name type="scientific">Calocera viscosa (strain TUFC12733)</name>
    <dbReference type="NCBI Taxonomy" id="1330018"/>
    <lineage>
        <taxon>Eukaryota</taxon>
        <taxon>Fungi</taxon>
        <taxon>Dikarya</taxon>
        <taxon>Basidiomycota</taxon>
        <taxon>Agaricomycotina</taxon>
        <taxon>Dacrymycetes</taxon>
        <taxon>Dacrymycetales</taxon>
        <taxon>Dacrymycetaceae</taxon>
        <taxon>Calocera</taxon>
    </lineage>
</organism>
<keyword evidence="2" id="KW-0813">Transport</keyword>
<name>A0A167PL85_CALVF</name>
<evidence type="ECO:0000259" key="10">
    <source>
        <dbReference type="PROSITE" id="PS50939"/>
    </source>
</evidence>
<gene>
    <name evidence="11" type="ORF">CALVIDRAFT_525872</name>
</gene>
<evidence type="ECO:0000313" key="11">
    <source>
        <dbReference type="EMBL" id="KZO98914.1"/>
    </source>
</evidence>
<dbReference type="Pfam" id="PF03188">
    <property type="entry name" value="Cytochrom_B561"/>
    <property type="match status" value="1"/>
</dbReference>
<dbReference type="PANTHER" id="PTHR47797:SF3">
    <property type="entry name" value="CYTOCHROME B561 DOMAIN-CONTAINING PROTEIN"/>
    <property type="match status" value="1"/>
</dbReference>
<evidence type="ECO:0000256" key="9">
    <source>
        <dbReference type="SAM" id="SignalP"/>
    </source>
</evidence>
<sequence>MARTRFSAIVAALAAIGIAGVQAQTGDSMCNSHFCITAILNGSTTTFEVLVPTPADQIGWIGTGFGTQMPGSPLVVLWPNADGTVTLSQRMASDYVMPTVQANPPRIATLSEQLTTLGASETRIVYTIPSDTNPQQNLLWSISATRPPSSAVDAMLIQHYDQNTYTLDLSKPLTDLSPSLTSSFPAAPTTTSGSDSNSGSSGSDDVPADTAEAPFTAADMRIVAHAVLCCLAFGILLPLGALFARFVRTFTPQWFMVHWAVNFWIALPIAAAGFGYGIKLVNDSGVGHFNTPHTRAGLALFILACVQWTLGFVVHYAKPKGGWSSRPAHNYAHAVIGIGMFALAFYVIYEGFTSQWPLITGRTAPRGMLILWAVWVGVISFAYIAGMALLPRQYRQEGERQAMKVSERPPGMEMASR</sequence>
<feature type="transmembrane region" description="Helical" evidence="8">
    <location>
        <begin position="369"/>
        <end position="390"/>
    </location>
</feature>
<dbReference type="EMBL" id="KV417274">
    <property type="protein sequence ID" value="KZO98914.1"/>
    <property type="molecule type" value="Genomic_DNA"/>
</dbReference>
<evidence type="ECO:0000256" key="7">
    <source>
        <dbReference type="SAM" id="MobiDB-lite"/>
    </source>
</evidence>
<comment type="subcellular location">
    <subcellularLocation>
        <location evidence="1">Membrane</location>
    </subcellularLocation>
</comment>
<evidence type="ECO:0000313" key="12">
    <source>
        <dbReference type="Proteomes" id="UP000076738"/>
    </source>
</evidence>